<dbReference type="OrthoDB" id="2884925at2759"/>
<organism evidence="2 3">
    <name type="scientific">Hericium alpestre</name>
    <dbReference type="NCBI Taxonomy" id="135208"/>
    <lineage>
        <taxon>Eukaryota</taxon>
        <taxon>Fungi</taxon>
        <taxon>Dikarya</taxon>
        <taxon>Basidiomycota</taxon>
        <taxon>Agaricomycotina</taxon>
        <taxon>Agaricomycetes</taxon>
        <taxon>Russulales</taxon>
        <taxon>Hericiaceae</taxon>
        <taxon>Hericium</taxon>
    </lineage>
</organism>
<evidence type="ECO:0000256" key="1">
    <source>
        <dbReference type="SAM" id="MobiDB-lite"/>
    </source>
</evidence>
<feature type="compositionally biased region" description="Polar residues" evidence="1">
    <location>
        <begin position="1"/>
        <end position="12"/>
    </location>
</feature>
<feature type="region of interest" description="Disordered" evidence="1">
    <location>
        <begin position="1"/>
        <end position="27"/>
    </location>
</feature>
<dbReference type="EMBL" id="SFCI01000063">
    <property type="protein sequence ID" value="TFY82969.1"/>
    <property type="molecule type" value="Genomic_DNA"/>
</dbReference>
<reference evidence="2 3" key="1">
    <citation type="submission" date="2019-02" db="EMBL/GenBank/DDBJ databases">
        <title>Genome sequencing of the rare red list fungi Hericium alpestre (H. flagellum).</title>
        <authorList>
            <person name="Buettner E."/>
            <person name="Kellner H."/>
        </authorList>
    </citation>
    <scope>NUCLEOTIDE SEQUENCE [LARGE SCALE GENOMIC DNA]</scope>
    <source>
        <strain evidence="2 3">DSM 108284</strain>
    </source>
</reference>
<proteinExistence type="predicted"/>
<gene>
    <name evidence="2" type="ORF">EWM64_g1036</name>
</gene>
<protein>
    <submittedName>
        <fullName evidence="2">Uncharacterized protein</fullName>
    </submittedName>
</protein>
<evidence type="ECO:0000313" key="2">
    <source>
        <dbReference type="EMBL" id="TFY82969.1"/>
    </source>
</evidence>
<evidence type="ECO:0000313" key="3">
    <source>
        <dbReference type="Proteomes" id="UP000298061"/>
    </source>
</evidence>
<dbReference type="AlphaFoldDB" id="A0A4Z0AAH8"/>
<dbReference type="SUPFAM" id="SSF52058">
    <property type="entry name" value="L domain-like"/>
    <property type="match status" value="1"/>
</dbReference>
<keyword evidence="3" id="KW-1185">Reference proteome</keyword>
<dbReference type="Proteomes" id="UP000298061">
    <property type="component" value="Unassembled WGS sequence"/>
</dbReference>
<sequence length="629" mass="69597">MRLRPWNNSSARYSRLGSRAPSETSSVKSVGTTTSLVSEAESAAINAVVHVLNAFWNSKAPVNALPAEVLCKIFFICCLDESPSLVEFEVEDSTSPVLIKEFNPGWINVTYVCHHWREVGLGDPGLWAHDITGRLGPCWMVEMLDRSKTSPVSLSYDNNGRECGHEWLVSTHLPHTRHLKLKGPRDLLLTALHDERTLTGVGAEAEAMPVMILETVDLSFEDLSLEVAPELTEFFVLPEDTAISRAAHIHRLVLHNCFMPLTIKALPALRNLSYLDISASHGWLALKFFPGITSEFFPRYDQLFHVLQQMSSLKTLSLKCCLPPAPSGSLEYGYEVTLPNLEHLELEDASRECRVFMNHLNIPHSTKFHLSYIVLNENHKLACRLLAVILNQHCAGAPAPFQALTVHCPPSSEISLQITAWTFVPSATRVATREDSALFLTISRPGSLRPPVLEVVDVFCNLPLGSVSLLHCNLEPRLAWEESQLLAMLQCCPSVNTLQLTGAAAEGAIKALDTSAGAASLDPKGKGKMLVQRLRLVMIAFTVAKEDLKVLKGREIPPPVWAALMNAFETRQSLIGVAPELFVTRFRPSMGVGKMLERITEVHWENPGPMPFLPSHLPERYAGEGQEDI</sequence>
<comment type="caution">
    <text evidence="2">The sequence shown here is derived from an EMBL/GenBank/DDBJ whole genome shotgun (WGS) entry which is preliminary data.</text>
</comment>
<accession>A0A4Z0AAH8</accession>
<name>A0A4Z0AAH8_9AGAM</name>